<dbReference type="Gene3D" id="3.40.50.140">
    <property type="match status" value="1"/>
</dbReference>
<dbReference type="GO" id="GO:0005694">
    <property type="term" value="C:chromosome"/>
    <property type="evidence" value="ECO:0007669"/>
    <property type="project" value="InterPro"/>
</dbReference>
<dbReference type="InterPro" id="IPR013824">
    <property type="entry name" value="Topo_IA_cen_sub1"/>
</dbReference>
<dbReference type="InterPro" id="IPR005733">
    <property type="entry name" value="TopoI_bac-type"/>
</dbReference>
<dbReference type="InterPro" id="IPR023406">
    <property type="entry name" value="Topo_IA_AS"/>
</dbReference>
<dbReference type="GO" id="GO:0006265">
    <property type="term" value="P:DNA topological change"/>
    <property type="evidence" value="ECO:0007669"/>
    <property type="project" value="UniProtKB-UniRule"/>
</dbReference>
<feature type="active site" description="O-(5'-phospho-DNA)-tyrosine intermediate" evidence="10">
    <location>
        <position position="295"/>
    </location>
</feature>
<evidence type="ECO:0000256" key="9">
    <source>
        <dbReference type="ARBA" id="ARBA00023235"/>
    </source>
</evidence>
<reference evidence="13" key="1">
    <citation type="submission" date="2020-10" db="EMBL/GenBank/DDBJ databases">
        <authorList>
            <person name="Gilroy R."/>
        </authorList>
    </citation>
    <scope>NUCLEOTIDE SEQUENCE</scope>
    <source>
        <strain evidence="13">ChiGjej3B3-5194</strain>
    </source>
</reference>
<dbReference type="PROSITE" id="PS00396">
    <property type="entry name" value="TOPO_IA_1"/>
    <property type="match status" value="1"/>
</dbReference>
<feature type="site" description="Interaction with DNA" evidence="10">
    <location>
        <position position="142"/>
    </location>
</feature>
<feature type="site" description="Interaction with DNA" evidence="10">
    <location>
        <position position="145"/>
    </location>
</feature>
<feature type="domain" description="Toprim" evidence="11">
    <location>
        <begin position="1"/>
        <end position="115"/>
    </location>
</feature>
<dbReference type="InterPro" id="IPR013825">
    <property type="entry name" value="Topo_IA_cen_sub2"/>
</dbReference>
<reference evidence="13" key="2">
    <citation type="journal article" date="2021" name="PeerJ">
        <title>Extensive microbial diversity within the chicken gut microbiome revealed by metagenomics and culture.</title>
        <authorList>
            <person name="Gilroy R."/>
            <person name="Ravi A."/>
            <person name="Getino M."/>
            <person name="Pursley I."/>
            <person name="Horton D.L."/>
            <person name="Alikhan N.F."/>
            <person name="Baker D."/>
            <person name="Gharbi K."/>
            <person name="Hall N."/>
            <person name="Watson M."/>
            <person name="Adriaenssens E.M."/>
            <person name="Foster-Nyarko E."/>
            <person name="Jarju S."/>
            <person name="Secka A."/>
            <person name="Antonio M."/>
            <person name="Oren A."/>
            <person name="Chaudhuri R.R."/>
            <person name="La Ragione R."/>
            <person name="Hildebrand F."/>
            <person name="Pallen M.J."/>
        </authorList>
    </citation>
    <scope>NUCLEOTIDE SEQUENCE</scope>
    <source>
        <strain evidence="13">ChiGjej3B3-5194</strain>
    </source>
</reference>
<dbReference type="EC" id="5.6.2.1" evidence="10"/>
<accession>A0A9D1FH28</accession>
<keyword evidence="5" id="KW-0862">Zinc</keyword>
<evidence type="ECO:0000256" key="2">
    <source>
        <dbReference type="ARBA" id="ARBA00009446"/>
    </source>
</evidence>
<dbReference type="InterPro" id="IPR025589">
    <property type="entry name" value="Toprim_C_rpt"/>
</dbReference>
<feature type="site" description="Interaction with DNA" evidence="10">
    <location>
        <position position="31"/>
    </location>
</feature>
<evidence type="ECO:0000256" key="5">
    <source>
        <dbReference type="ARBA" id="ARBA00022833"/>
    </source>
</evidence>
<gene>
    <name evidence="10 13" type="primary">topA</name>
    <name evidence="13" type="ORF">IAD02_02875</name>
</gene>
<name>A0A9D1FH28_9PROT</name>
<evidence type="ECO:0000259" key="12">
    <source>
        <dbReference type="PROSITE" id="PS52039"/>
    </source>
</evidence>
<organism evidence="13 14">
    <name type="scientific">Candidatus Enterousia intestinigallinarum</name>
    <dbReference type="NCBI Taxonomy" id="2840790"/>
    <lineage>
        <taxon>Bacteria</taxon>
        <taxon>Pseudomonadati</taxon>
        <taxon>Pseudomonadota</taxon>
        <taxon>Alphaproteobacteria</taxon>
        <taxon>Candidatus Enterousia</taxon>
    </lineage>
</organism>
<dbReference type="Pfam" id="PF01131">
    <property type="entry name" value="Topoisom_bac"/>
    <property type="match status" value="1"/>
</dbReference>
<comment type="caution">
    <text evidence="10">Lacks conserved residue(s) required for the propagation of feature annotation.</text>
</comment>
<dbReference type="Gene3D" id="1.10.290.10">
    <property type="entry name" value="Topoisomerase I, domain 4"/>
    <property type="match status" value="1"/>
</dbReference>
<dbReference type="InterPro" id="IPR034149">
    <property type="entry name" value="TOPRIM_TopoI"/>
</dbReference>
<dbReference type="CDD" id="cd00186">
    <property type="entry name" value="TOP1Ac"/>
    <property type="match status" value="1"/>
</dbReference>
<dbReference type="NCBIfam" id="TIGR01051">
    <property type="entry name" value="topA_bact"/>
    <property type="match status" value="1"/>
</dbReference>
<evidence type="ECO:0000256" key="3">
    <source>
        <dbReference type="ARBA" id="ARBA00022723"/>
    </source>
</evidence>
<dbReference type="AlphaFoldDB" id="A0A9D1FH28"/>
<dbReference type="InterPro" id="IPR013497">
    <property type="entry name" value="Topo_IA_cen"/>
</dbReference>
<dbReference type="GO" id="GO:0003917">
    <property type="term" value="F:DNA topoisomerase type I (single strand cut, ATP-independent) activity"/>
    <property type="evidence" value="ECO:0007669"/>
    <property type="project" value="UniProtKB-UniRule"/>
</dbReference>
<comment type="catalytic activity">
    <reaction evidence="1 10">
        <text>ATP-independent breakage of single-stranded DNA, followed by passage and rejoining.</text>
        <dbReference type="EC" id="5.6.2.1"/>
    </reaction>
</comment>
<dbReference type="InterPro" id="IPR006171">
    <property type="entry name" value="TOPRIM_dom"/>
</dbReference>
<feature type="region of interest" description="Interaction with DNA" evidence="10">
    <location>
        <begin position="164"/>
        <end position="169"/>
    </location>
</feature>
<dbReference type="SUPFAM" id="SSF57783">
    <property type="entry name" value="Zinc beta-ribbon"/>
    <property type="match status" value="1"/>
</dbReference>
<dbReference type="CDD" id="cd03363">
    <property type="entry name" value="TOPRIM_TopoIA_TopoI"/>
    <property type="match status" value="1"/>
</dbReference>
<evidence type="ECO:0000256" key="4">
    <source>
        <dbReference type="ARBA" id="ARBA00022771"/>
    </source>
</evidence>
<sequence length="754" mass="84131">MNLLIVESPSKAKTIEKYLGDGWRVIASVGHVRDLVPENGSVDTEHDFAMRWQIMPGKEKQIKQIIAELKRADAVYLASDPDREGEAIAWHILDILKAKRALDGKKVYRVAFHEITKKAVTDAIAHPREIDDDLVDAYLVRRALDYLIGFGISPLLWRRNLGRSAGRVQSVAVKLVVDREREIEAFNPVEYWSLGAVCNASGGQFDANLAYVDGEKIDKMTIENNAHMQEILKKIGTPVIDARVTSIDKKKTTRRAAAPFTTSTLQQEAARKLYFSSRRTMSTAQKLYEQGLITYMRTDATNLSADAVGEIRAYIGKNYGDAFVPKSPNVYVTKSKNAQEAHEAIRPTHFDGDKPKLTGDEAKLYDLIWKRTVACQMTNAEFDSVAADIETHDARAVFHAVGTTRTFDGFMRVYIEDRDDADDNTESKLPPLAVGDEVKIMELKPEQHFTQPPARYTEASLVKKLEELGIGRPSTYATIMSTIVDRKYVEQDKQRRFHPTPGGWVISAYLSKYFNDLVDVNFTAKTEDTLDDVSNGKRDKLDALRAFWGPTSAMIDGARGIKTADIIDAINDIMRPHLFRDGNDKCPKCGGKLGIKLSKYGAFIGCENYPTCDYTQRLDSTPASDTENNAATEKPKATNIDLGDGISFRVGRFGPYVTNGTKNVPAKQYSADTITLDIARDLLENGTKRAEPINLGENPATGKPIFYYPTGRYGAYISSNRVNVSVKEQPSLDAAIDLINNKKPSPRFKRTTRK</sequence>
<evidence type="ECO:0000313" key="14">
    <source>
        <dbReference type="Proteomes" id="UP000886742"/>
    </source>
</evidence>
<dbReference type="InterPro" id="IPR003601">
    <property type="entry name" value="Topo_IA_2"/>
</dbReference>
<dbReference type="InterPro" id="IPR000380">
    <property type="entry name" value="Topo_IA"/>
</dbReference>
<dbReference type="PANTHER" id="PTHR42785:SF1">
    <property type="entry name" value="DNA TOPOISOMERASE"/>
    <property type="match status" value="1"/>
</dbReference>
<dbReference type="SMART" id="SM00493">
    <property type="entry name" value="TOPRIM"/>
    <property type="match status" value="1"/>
</dbReference>
<dbReference type="SMART" id="SM00437">
    <property type="entry name" value="TOP1Ac"/>
    <property type="match status" value="1"/>
</dbReference>
<dbReference type="PROSITE" id="PS50880">
    <property type="entry name" value="TOPRIM"/>
    <property type="match status" value="1"/>
</dbReference>
<dbReference type="Pfam" id="PF01396">
    <property type="entry name" value="Zn_ribbon_Top1"/>
    <property type="match status" value="1"/>
</dbReference>
<feature type="site" description="Interaction with DNA" evidence="10">
    <location>
        <position position="141"/>
    </location>
</feature>
<dbReference type="InterPro" id="IPR003602">
    <property type="entry name" value="Topo_IA_DNA-bd_dom"/>
</dbReference>
<evidence type="ECO:0000256" key="8">
    <source>
        <dbReference type="ARBA" id="ARBA00023125"/>
    </source>
</evidence>
<comment type="caution">
    <text evidence="13">The sequence shown here is derived from an EMBL/GenBank/DDBJ whole genome shotgun (WGS) entry which is preliminary data.</text>
</comment>
<dbReference type="PRINTS" id="PR00417">
    <property type="entry name" value="PRTPISMRASEI"/>
</dbReference>
<comment type="subunit">
    <text evidence="10">Monomer.</text>
</comment>
<evidence type="ECO:0000256" key="10">
    <source>
        <dbReference type="HAMAP-Rule" id="MF_00952"/>
    </source>
</evidence>
<dbReference type="Proteomes" id="UP000886742">
    <property type="component" value="Unassembled WGS sequence"/>
</dbReference>
<dbReference type="HAMAP" id="MF_00952">
    <property type="entry name" value="Topoisom_1_prok"/>
    <property type="match status" value="1"/>
</dbReference>
<protein>
    <recommendedName>
        <fullName evidence="10">DNA topoisomerase 1</fullName>
        <ecNumber evidence="10">5.6.2.1</ecNumber>
    </recommendedName>
    <alternativeName>
        <fullName evidence="10">DNA topoisomerase I</fullName>
    </alternativeName>
</protein>
<keyword evidence="8 10" id="KW-0238">DNA-binding</keyword>
<keyword evidence="3" id="KW-0479">Metal-binding</keyword>
<dbReference type="Pfam" id="PF01751">
    <property type="entry name" value="Toprim"/>
    <property type="match status" value="1"/>
</dbReference>
<dbReference type="GO" id="GO:0003677">
    <property type="term" value="F:DNA binding"/>
    <property type="evidence" value="ECO:0007669"/>
    <property type="project" value="UniProtKB-KW"/>
</dbReference>
<keyword evidence="6" id="KW-0460">Magnesium</keyword>
<dbReference type="Gene3D" id="3.30.65.10">
    <property type="entry name" value="Bacterial Topoisomerase I, domain 1"/>
    <property type="match status" value="1"/>
</dbReference>
<evidence type="ECO:0000256" key="1">
    <source>
        <dbReference type="ARBA" id="ARBA00000213"/>
    </source>
</evidence>
<feature type="domain" description="Topo IA-type catalytic" evidence="12">
    <location>
        <begin position="131"/>
        <end position="555"/>
    </location>
</feature>
<dbReference type="EMBL" id="DVJI01000011">
    <property type="protein sequence ID" value="HIS70908.1"/>
    <property type="molecule type" value="Genomic_DNA"/>
</dbReference>
<dbReference type="Gene3D" id="2.70.20.10">
    <property type="entry name" value="Topoisomerase I, domain 3"/>
    <property type="match status" value="1"/>
</dbReference>
<feature type="site" description="Interaction with DNA" evidence="10">
    <location>
        <position position="297"/>
    </location>
</feature>
<evidence type="ECO:0000256" key="7">
    <source>
        <dbReference type="ARBA" id="ARBA00023029"/>
    </source>
</evidence>
<keyword evidence="7 10" id="KW-0799">Topoisomerase</keyword>
<feature type="site" description="Interaction with DNA" evidence="10">
    <location>
        <position position="486"/>
    </location>
</feature>
<dbReference type="Gene3D" id="1.10.460.10">
    <property type="entry name" value="Topoisomerase I, domain 2"/>
    <property type="match status" value="1"/>
</dbReference>
<dbReference type="InterPro" id="IPR023405">
    <property type="entry name" value="Topo_IA_core_domain"/>
</dbReference>
<dbReference type="SUPFAM" id="SSF56712">
    <property type="entry name" value="Prokaryotic type I DNA topoisomerase"/>
    <property type="match status" value="1"/>
</dbReference>
<dbReference type="GO" id="GO:0008270">
    <property type="term" value="F:zinc ion binding"/>
    <property type="evidence" value="ECO:0007669"/>
    <property type="project" value="UniProtKB-KW"/>
</dbReference>
<comment type="similarity">
    <text evidence="2 10">Belongs to the type IA topoisomerase family.</text>
</comment>
<evidence type="ECO:0000259" key="11">
    <source>
        <dbReference type="PROSITE" id="PS50880"/>
    </source>
</evidence>
<dbReference type="InterPro" id="IPR013498">
    <property type="entry name" value="Topo_IA_Znf"/>
</dbReference>
<dbReference type="PROSITE" id="PS52039">
    <property type="entry name" value="TOPO_IA_2"/>
    <property type="match status" value="1"/>
</dbReference>
<dbReference type="InterPro" id="IPR028612">
    <property type="entry name" value="Topoisom_1_IA"/>
</dbReference>
<dbReference type="Pfam" id="PF13368">
    <property type="entry name" value="Toprim_C_rpt"/>
    <property type="match status" value="1"/>
</dbReference>
<proteinExistence type="inferred from homology"/>
<evidence type="ECO:0000256" key="6">
    <source>
        <dbReference type="ARBA" id="ARBA00022842"/>
    </source>
</evidence>
<dbReference type="InterPro" id="IPR013826">
    <property type="entry name" value="Topo_IA_cen_sub3"/>
</dbReference>
<keyword evidence="9 10" id="KW-0413">Isomerase</keyword>
<comment type="function">
    <text evidence="10">Releases the supercoiling and torsional tension of DNA, which is introduced during the DNA replication and transcription, by transiently cleaving and rejoining one strand of the DNA duplex. Introduces a single-strand break via transesterification at a target site in duplex DNA. The scissile phosphodiester is attacked by the catalytic tyrosine of the enzyme, resulting in the formation of a DNA-(5'-phosphotyrosyl)-enzyme intermediate and the expulsion of a 3'-OH DNA strand. The free DNA strand then undergoes passage around the unbroken strand, thus removing DNA supercoils. Finally, in the religation step, the DNA 3'-OH attacks the covalent intermediate to expel the active-site tyrosine and restore the DNA phosphodiester backbone.</text>
</comment>
<evidence type="ECO:0000313" key="13">
    <source>
        <dbReference type="EMBL" id="HIS70908.1"/>
    </source>
</evidence>
<feature type="site" description="Interaction with DNA" evidence="10">
    <location>
        <position position="157"/>
    </location>
</feature>
<dbReference type="PANTHER" id="PTHR42785">
    <property type="entry name" value="DNA TOPOISOMERASE, TYPE IA, CORE"/>
    <property type="match status" value="1"/>
</dbReference>
<keyword evidence="4" id="KW-0863">Zinc-finger</keyword>
<dbReference type="SMART" id="SM00436">
    <property type="entry name" value="TOP1Bc"/>
    <property type="match status" value="1"/>
</dbReference>